<dbReference type="PANTHER" id="PTHR14647">
    <property type="entry name" value="GALACTOSE-3-O-SULFOTRANSFERASE"/>
    <property type="match status" value="1"/>
</dbReference>
<accession>A0ABN7SEF9</accession>
<keyword evidence="3" id="KW-0808">Transferase</keyword>
<name>A0ABN7SEF9_OIKDI</name>
<keyword evidence="11" id="KW-1185">Reference proteome</keyword>
<dbReference type="PANTHER" id="PTHR14647:SF87">
    <property type="entry name" value="PUTATIVE-RELATED"/>
    <property type="match status" value="1"/>
</dbReference>
<dbReference type="InterPro" id="IPR009729">
    <property type="entry name" value="Gal-3-0_sulfotransfrase"/>
</dbReference>
<keyword evidence="6" id="KW-1133">Transmembrane helix</keyword>
<reference evidence="10 11" key="1">
    <citation type="submission" date="2021-04" db="EMBL/GenBank/DDBJ databases">
        <authorList>
            <person name="Bliznina A."/>
        </authorList>
    </citation>
    <scope>NUCLEOTIDE SEQUENCE [LARGE SCALE GENOMIC DNA]</scope>
</reference>
<evidence type="ECO:0000256" key="4">
    <source>
        <dbReference type="ARBA" id="ARBA00022692"/>
    </source>
</evidence>
<protein>
    <submittedName>
        <fullName evidence="10">Oidioi.mRNA.OKI2018_I69.XSR.g15936.t1.cds</fullName>
    </submittedName>
</protein>
<keyword evidence="5" id="KW-0735">Signal-anchor</keyword>
<evidence type="ECO:0000256" key="3">
    <source>
        <dbReference type="ARBA" id="ARBA00022679"/>
    </source>
</evidence>
<dbReference type="EMBL" id="OU015569">
    <property type="protein sequence ID" value="CAG5098742.1"/>
    <property type="molecule type" value="Genomic_DNA"/>
</dbReference>
<keyword evidence="4" id="KW-0812">Transmembrane</keyword>
<evidence type="ECO:0000256" key="2">
    <source>
        <dbReference type="ARBA" id="ARBA00008124"/>
    </source>
</evidence>
<evidence type="ECO:0000256" key="9">
    <source>
        <dbReference type="ARBA" id="ARBA00023180"/>
    </source>
</evidence>
<evidence type="ECO:0000256" key="6">
    <source>
        <dbReference type="ARBA" id="ARBA00022989"/>
    </source>
</evidence>
<keyword evidence="9" id="KW-0325">Glycoprotein</keyword>
<keyword evidence="8" id="KW-0472">Membrane</keyword>
<dbReference type="Pfam" id="PF06990">
    <property type="entry name" value="Gal-3-0_sulfotr"/>
    <property type="match status" value="2"/>
</dbReference>
<evidence type="ECO:0000313" key="10">
    <source>
        <dbReference type="EMBL" id="CAG5098742.1"/>
    </source>
</evidence>
<organism evidence="10 11">
    <name type="scientific">Oikopleura dioica</name>
    <name type="common">Tunicate</name>
    <dbReference type="NCBI Taxonomy" id="34765"/>
    <lineage>
        <taxon>Eukaryota</taxon>
        <taxon>Metazoa</taxon>
        <taxon>Chordata</taxon>
        <taxon>Tunicata</taxon>
        <taxon>Appendicularia</taxon>
        <taxon>Copelata</taxon>
        <taxon>Oikopleuridae</taxon>
        <taxon>Oikopleura</taxon>
    </lineage>
</organism>
<evidence type="ECO:0000313" key="11">
    <source>
        <dbReference type="Proteomes" id="UP001158576"/>
    </source>
</evidence>
<dbReference type="Gene3D" id="3.40.50.300">
    <property type="entry name" value="P-loop containing nucleotide triphosphate hydrolases"/>
    <property type="match status" value="1"/>
</dbReference>
<evidence type="ECO:0000256" key="5">
    <source>
        <dbReference type="ARBA" id="ARBA00022968"/>
    </source>
</evidence>
<evidence type="ECO:0000256" key="8">
    <source>
        <dbReference type="ARBA" id="ARBA00023136"/>
    </source>
</evidence>
<comment type="subcellular location">
    <subcellularLocation>
        <location evidence="1">Golgi apparatus membrane</location>
        <topology evidence="1">Single-pass type II membrane protein</topology>
    </subcellularLocation>
</comment>
<sequence length="361" mass="42614">MNGAMANLQKPISFDRDCWIGKNVPEEKFQISTQHLKYNKELIDSVMKPNTRFFSIIRDPTTNFVSSYRYYQYLLGRLWEQFGFRGLDQTKKAPTDLLYKEMEHFLEDEKRAWRYLRKVPESSFARIGTLRPQLVFFGSYTDENGKEWMSYDQVIPEDVLQAWFKKLDDDFEFILIMEYYDLGLALLVTEFCWSIEDVAYLKVNAQAHSGLELSKKAVRTLEKINYPDYALYRYFNNTFWQKVEEVGLAKVEAIADLIGEKSGEIAERCIQDDYLNNDGTQKLKPRLKEDVYEDAECGRFIMHGPTMTKVTQRYMIDYFGDRYQPCPKYTSSNSWAENMENNKKSWQFKYKFLSGGGGRFT</sequence>
<comment type="similarity">
    <text evidence="2">Belongs to the galactose-3-O-sulfotransferase family.</text>
</comment>
<evidence type="ECO:0000256" key="7">
    <source>
        <dbReference type="ARBA" id="ARBA00023034"/>
    </source>
</evidence>
<dbReference type="InterPro" id="IPR027417">
    <property type="entry name" value="P-loop_NTPase"/>
</dbReference>
<proteinExistence type="inferred from homology"/>
<dbReference type="Proteomes" id="UP001158576">
    <property type="component" value="Chromosome XSR"/>
</dbReference>
<gene>
    <name evidence="10" type="ORF">OKIOD_LOCUS7494</name>
</gene>
<keyword evidence="7" id="KW-0333">Golgi apparatus</keyword>
<evidence type="ECO:0000256" key="1">
    <source>
        <dbReference type="ARBA" id="ARBA00004323"/>
    </source>
</evidence>